<sequence length="367" mass="41791">MSDKEVNIESHSDKMSEPRTRVPRPNDQASDLGYKSEKIYQLAKSRAGYIGVITKVYKEISDMIAYNKCNVGDISLKLNKFDQAWCEFVGVHEKYLVLIEHETEKESACVSYVEQRKRKLNLDAMVTEWRQKAKIELHDETGSRSAKSKHSKSMRSEASSSKASSIVRKREEMALARMKVEQLKIRQQFEIQEQEVRRKRELAEAEMEANMAVVSYEIFQENEGSISESKGLGKYISPYDVQDTNEPIELGLMKGKESKQSYKSERQSCEVLTERGFQHKGFRNASEVHESSSRKPLVQEGQSQPSLQYQRLPILDHNSASELRETGTLPFGLPAARSQELLPSLAARAPVTNGARIGRILTLYYSV</sequence>
<feature type="compositionally biased region" description="Low complexity" evidence="2">
    <location>
        <begin position="156"/>
        <end position="165"/>
    </location>
</feature>
<evidence type="ECO:0000313" key="3">
    <source>
        <dbReference type="EMBL" id="CAB4029320.1"/>
    </source>
</evidence>
<keyword evidence="1" id="KW-0175">Coiled coil</keyword>
<comment type="caution">
    <text evidence="3">The sequence shown here is derived from an EMBL/GenBank/DDBJ whole genome shotgun (WGS) entry which is preliminary data.</text>
</comment>
<dbReference type="AlphaFoldDB" id="A0A7D9LAX4"/>
<dbReference type="Proteomes" id="UP001152795">
    <property type="component" value="Unassembled WGS sequence"/>
</dbReference>
<evidence type="ECO:0000256" key="1">
    <source>
        <dbReference type="SAM" id="Coils"/>
    </source>
</evidence>
<name>A0A7D9LAX4_PARCT</name>
<feature type="coiled-coil region" evidence="1">
    <location>
        <begin position="166"/>
        <end position="206"/>
    </location>
</feature>
<accession>A0A7D9LAX4</accession>
<evidence type="ECO:0000256" key="2">
    <source>
        <dbReference type="SAM" id="MobiDB-lite"/>
    </source>
</evidence>
<evidence type="ECO:0000313" key="4">
    <source>
        <dbReference type="Proteomes" id="UP001152795"/>
    </source>
</evidence>
<proteinExistence type="predicted"/>
<protein>
    <submittedName>
        <fullName evidence="3">Uncharacterized protein</fullName>
    </submittedName>
</protein>
<keyword evidence="4" id="KW-1185">Reference proteome</keyword>
<feature type="region of interest" description="Disordered" evidence="2">
    <location>
        <begin position="1"/>
        <end position="30"/>
    </location>
</feature>
<gene>
    <name evidence="3" type="ORF">PACLA_8A028499</name>
</gene>
<organism evidence="3 4">
    <name type="scientific">Paramuricea clavata</name>
    <name type="common">Red gorgonian</name>
    <name type="synonym">Violescent sea-whip</name>
    <dbReference type="NCBI Taxonomy" id="317549"/>
    <lineage>
        <taxon>Eukaryota</taxon>
        <taxon>Metazoa</taxon>
        <taxon>Cnidaria</taxon>
        <taxon>Anthozoa</taxon>
        <taxon>Octocorallia</taxon>
        <taxon>Malacalcyonacea</taxon>
        <taxon>Plexauridae</taxon>
        <taxon>Paramuricea</taxon>
    </lineage>
</organism>
<reference evidence="3" key="1">
    <citation type="submission" date="2020-04" db="EMBL/GenBank/DDBJ databases">
        <authorList>
            <person name="Alioto T."/>
            <person name="Alioto T."/>
            <person name="Gomez Garrido J."/>
        </authorList>
    </citation>
    <scope>NUCLEOTIDE SEQUENCE</scope>
    <source>
        <strain evidence="3">A484AB</strain>
    </source>
</reference>
<feature type="compositionally biased region" description="Basic and acidic residues" evidence="2">
    <location>
        <begin position="1"/>
        <end position="20"/>
    </location>
</feature>
<dbReference type="EMBL" id="CACRXK020016094">
    <property type="protein sequence ID" value="CAB4029320.1"/>
    <property type="molecule type" value="Genomic_DNA"/>
</dbReference>
<dbReference type="OrthoDB" id="6009484at2759"/>
<feature type="region of interest" description="Disordered" evidence="2">
    <location>
        <begin position="138"/>
        <end position="166"/>
    </location>
</feature>
<feature type="region of interest" description="Disordered" evidence="2">
    <location>
        <begin position="286"/>
        <end position="306"/>
    </location>
</feature>